<keyword evidence="2" id="KW-0812">Transmembrane</keyword>
<organism evidence="3 4">
    <name type="scientific">Trapa natans</name>
    <name type="common">Water chestnut</name>
    <dbReference type="NCBI Taxonomy" id="22666"/>
    <lineage>
        <taxon>Eukaryota</taxon>
        <taxon>Viridiplantae</taxon>
        <taxon>Streptophyta</taxon>
        <taxon>Embryophyta</taxon>
        <taxon>Tracheophyta</taxon>
        <taxon>Spermatophyta</taxon>
        <taxon>Magnoliopsida</taxon>
        <taxon>eudicotyledons</taxon>
        <taxon>Gunneridae</taxon>
        <taxon>Pentapetalae</taxon>
        <taxon>rosids</taxon>
        <taxon>malvids</taxon>
        <taxon>Myrtales</taxon>
        <taxon>Lythraceae</taxon>
        <taxon>Trapa</taxon>
    </lineage>
</organism>
<feature type="transmembrane region" description="Helical" evidence="2">
    <location>
        <begin position="110"/>
        <end position="131"/>
    </location>
</feature>
<evidence type="ECO:0000256" key="2">
    <source>
        <dbReference type="SAM" id="Phobius"/>
    </source>
</evidence>
<evidence type="ECO:0000256" key="1">
    <source>
        <dbReference type="SAM" id="MobiDB-lite"/>
    </source>
</evidence>
<evidence type="ECO:0000313" key="3">
    <source>
        <dbReference type="EMBL" id="KAK4797010.1"/>
    </source>
</evidence>
<feature type="region of interest" description="Disordered" evidence="1">
    <location>
        <begin position="1"/>
        <end position="38"/>
    </location>
</feature>
<dbReference type="AlphaFoldDB" id="A0AAN7M147"/>
<keyword evidence="2" id="KW-0472">Membrane</keyword>
<sequence>MATSLGLASPSCTGSPGQAMSSAATRRRVADPSDPADQLSDDEDNFTIAVHHHNHVHHYHHYQSVNCPTLRRRLLMGVPGSILRKVENLLFWSYGAADRMRPPRKFAHKILCLLTSLMIISFIMIMSYLSYLHADRQSVERGVLRLNLFKDDKTEAQMAASENEEAFIPKSEVEKLPTPEIWMKPNSENYHQCIERPKNRISTSTL</sequence>
<accession>A0AAN7M147</accession>
<comment type="caution">
    <text evidence="3">The sequence shown here is derived from an EMBL/GenBank/DDBJ whole genome shotgun (WGS) entry which is preliminary data.</text>
</comment>
<gene>
    <name evidence="3" type="ORF">SAY86_029336</name>
</gene>
<protein>
    <submittedName>
        <fullName evidence="3">Uncharacterized protein</fullName>
    </submittedName>
</protein>
<evidence type="ECO:0000313" key="4">
    <source>
        <dbReference type="Proteomes" id="UP001346149"/>
    </source>
</evidence>
<name>A0AAN7M147_TRANT</name>
<feature type="compositionally biased region" description="Polar residues" evidence="1">
    <location>
        <begin position="10"/>
        <end position="24"/>
    </location>
</feature>
<dbReference type="Proteomes" id="UP001346149">
    <property type="component" value="Unassembled WGS sequence"/>
</dbReference>
<keyword evidence="2" id="KW-1133">Transmembrane helix</keyword>
<dbReference type="EMBL" id="JAXQNO010000006">
    <property type="protein sequence ID" value="KAK4797010.1"/>
    <property type="molecule type" value="Genomic_DNA"/>
</dbReference>
<keyword evidence="4" id="KW-1185">Reference proteome</keyword>
<proteinExistence type="predicted"/>
<reference evidence="3 4" key="1">
    <citation type="journal article" date="2023" name="Hortic Res">
        <title>Pangenome of water caltrop reveals structural variations and asymmetric subgenome divergence after allopolyploidization.</title>
        <authorList>
            <person name="Zhang X."/>
            <person name="Chen Y."/>
            <person name="Wang L."/>
            <person name="Yuan Y."/>
            <person name="Fang M."/>
            <person name="Shi L."/>
            <person name="Lu R."/>
            <person name="Comes H.P."/>
            <person name="Ma Y."/>
            <person name="Chen Y."/>
            <person name="Huang G."/>
            <person name="Zhou Y."/>
            <person name="Zheng Z."/>
            <person name="Qiu Y."/>
        </authorList>
    </citation>
    <scope>NUCLEOTIDE SEQUENCE [LARGE SCALE GENOMIC DNA]</scope>
    <source>
        <strain evidence="3">F231</strain>
    </source>
</reference>